<evidence type="ECO:0000313" key="7">
    <source>
        <dbReference type="EMBL" id="MBI4920302.1"/>
    </source>
</evidence>
<evidence type="ECO:0000256" key="4">
    <source>
        <dbReference type="PROSITE-ProRule" id="PRU10007"/>
    </source>
</evidence>
<comment type="caution">
    <text evidence="7">The sequence shown here is derived from an EMBL/GenBank/DDBJ whole genome shotgun (WGS) entry which is preliminary data.</text>
</comment>
<dbReference type="Proteomes" id="UP000782610">
    <property type="component" value="Unassembled WGS sequence"/>
</dbReference>
<dbReference type="Gene3D" id="3.40.309.10">
    <property type="entry name" value="Aldehyde Dehydrogenase, Chain A, domain 2"/>
    <property type="match status" value="1"/>
</dbReference>
<dbReference type="InterPro" id="IPR016163">
    <property type="entry name" value="Ald_DH_C"/>
</dbReference>
<name>A0A933NXD4_9HYPH</name>
<gene>
    <name evidence="7" type="ORF">HY834_01010</name>
</gene>
<dbReference type="SUPFAM" id="SSF53720">
    <property type="entry name" value="ALDH-like"/>
    <property type="match status" value="1"/>
</dbReference>
<dbReference type="CDD" id="cd07097">
    <property type="entry name" value="ALDH_KGSADH-YcbD"/>
    <property type="match status" value="1"/>
</dbReference>
<dbReference type="EMBL" id="JACRAF010000004">
    <property type="protein sequence ID" value="MBI4920302.1"/>
    <property type="molecule type" value="Genomic_DNA"/>
</dbReference>
<comment type="similarity">
    <text evidence="1 5">Belongs to the aldehyde dehydrogenase family.</text>
</comment>
<dbReference type="AlphaFoldDB" id="A0A933NXD4"/>
<dbReference type="PROSITE" id="PS00687">
    <property type="entry name" value="ALDEHYDE_DEHYDR_GLU"/>
    <property type="match status" value="1"/>
</dbReference>
<dbReference type="InterPro" id="IPR029510">
    <property type="entry name" value="Ald_DH_CS_GLU"/>
</dbReference>
<evidence type="ECO:0000256" key="1">
    <source>
        <dbReference type="ARBA" id="ARBA00009986"/>
    </source>
</evidence>
<dbReference type="InterPro" id="IPR015590">
    <property type="entry name" value="Aldehyde_DH_dom"/>
</dbReference>
<accession>A0A933NXD4</accession>
<evidence type="ECO:0000313" key="8">
    <source>
        <dbReference type="Proteomes" id="UP000782610"/>
    </source>
</evidence>
<feature type="active site" evidence="4">
    <location>
        <position position="247"/>
    </location>
</feature>
<evidence type="ECO:0000256" key="5">
    <source>
        <dbReference type="RuleBase" id="RU003345"/>
    </source>
</evidence>
<dbReference type="PROSITE" id="PS00070">
    <property type="entry name" value="ALDEHYDE_DEHYDR_CYS"/>
    <property type="match status" value="1"/>
</dbReference>
<dbReference type="InterPro" id="IPR016161">
    <property type="entry name" value="Ald_DH/histidinol_DH"/>
</dbReference>
<reference evidence="7" key="1">
    <citation type="submission" date="2020-07" db="EMBL/GenBank/DDBJ databases">
        <title>Huge and variable diversity of episymbiotic CPR bacteria and DPANN archaea in groundwater ecosystems.</title>
        <authorList>
            <person name="He C.Y."/>
            <person name="Keren R."/>
            <person name="Whittaker M."/>
            <person name="Farag I.F."/>
            <person name="Doudna J."/>
            <person name="Cate J.H.D."/>
            <person name="Banfield J.F."/>
        </authorList>
    </citation>
    <scope>NUCLEOTIDE SEQUENCE</scope>
    <source>
        <strain evidence="7">NC_groundwater_1586_Pr3_B-0.1um_66_15</strain>
    </source>
</reference>
<dbReference type="GO" id="GO:0016620">
    <property type="term" value="F:oxidoreductase activity, acting on the aldehyde or oxo group of donors, NAD or NADP as acceptor"/>
    <property type="evidence" value="ECO:0007669"/>
    <property type="project" value="InterPro"/>
</dbReference>
<dbReference type="PANTHER" id="PTHR11699">
    <property type="entry name" value="ALDEHYDE DEHYDROGENASE-RELATED"/>
    <property type="match status" value="1"/>
</dbReference>
<protein>
    <submittedName>
        <fullName evidence="7">Aldehyde dehydrogenase family protein</fullName>
    </submittedName>
</protein>
<dbReference type="FunFam" id="3.40.309.10:FF:000012">
    <property type="entry name" value="Betaine aldehyde dehydrogenase"/>
    <property type="match status" value="1"/>
</dbReference>
<organism evidence="7 8">
    <name type="scientific">Devosia nanyangense</name>
    <dbReference type="NCBI Taxonomy" id="1228055"/>
    <lineage>
        <taxon>Bacteria</taxon>
        <taxon>Pseudomonadati</taxon>
        <taxon>Pseudomonadota</taxon>
        <taxon>Alphaproteobacteria</taxon>
        <taxon>Hyphomicrobiales</taxon>
        <taxon>Devosiaceae</taxon>
        <taxon>Devosia</taxon>
    </lineage>
</organism>
<feature type="domain" description="Aldehyde dehydrogenase" evidence="6">
    <location>
        <begin position="19"/>
        <end position="473"/>
    </location>
</feature>
<dbReference type="Pfam" id="PF00171">
    <property type="entry name" value="Aldedh"/>
    <property type="match status" value="1"/>
</dbReference>
<dbReference type="Gene3D" id="3.40.605.10">
    <property type="entry name" value="Aldehyde Dehydrogenase, Chain A, domain 1"/>
    <property type="match status" value="1"/>
</dbReference>
<evidence type="ECO:0000256" key="3">
    <source>
        <dbReference type="ARBA" id="ARBA00023097"/>
    </source>
</evidence>
<keyword evidence="3" id="KW-0558">Oxidation</keyword>
<proteinExistence type="inferred from homology"/>
<dbReference type="FunFam" id="3.40.605.10:FF:000007">
    <property type="entry name" value="NAD/NADP-dependent betaine aldehyde dehydrogenase"/>
    <property type="match status" value="1"/>
</dbReference>
<evidence type="ECO:0000259" key="6">
    <source>
        <dbReference type="Pfam" id="PF00171"/>
    </source>
</evidence>
<keyword evidence="2 5" id="KW-0560">Oxidoreductase</keyword>
<evidence type="ECO:0000256" key="2">
    <source>
        <dbReference type="ARBA" id="ARBA00023002"/>
    </source>
</evidence>
<sequence>MEDLHRNLIDGEWVGGDGAPNINPSNTNEVVGLYARATADDTQRAIAAAKAAFPAWSRSGLLERHSVLSKTAHEIIARKEELGALLSREEGKTLPEGIGEATRAGQIFEFFAGEALRLAGETVLSVRPGVGVEITREAVGVVGIITPWNFPIAIPAWKIAPALCYGNTVVFKPADLVPGCSWAIVDILHRAGLPKGVLNLVMGKGSVVGQTILDSKDVSAITFTGGVNTGRRVADASLKFMRKIQLEMGGKNPTIVLDDADLKVAVETVTQSAFFSTGQRCTASSRVIVTEGIHDRFVDALCERVKNLKVGNAMEKGIEIGPVVDPGQLKQDLDYIEIGQKEGAKLRVGGMRLNRETEGYFLQPALFTEATNQMRISREEIFGPVASVIRVKDYDEALATANDTEFGLSSGIVTTSLKYATHFKRNAEAGMVMVNVPTAGVDFHVPFGGRKGSSYGPKEQGKYAAEFFTQVKTAYTAAG</sequence>
<dbReference type="InterPro" id="IPR016160">
    <property type="entry name" value="Ald_DH_CS_CYS"/>
</dbReference>
<dbReference type="InterPro" id="IPR016162">
    <property type="entry name" value="Ald_DH_N"/>
</dbReference>